<feature type="domain" description="CBS" evidence="3">
    <location>
        <begin position="8"/>
        <end position="65"/>
    </location>
</feature>
<proteinExistence type="predicted"/>
<reference evidence="4 5" key="1">
    <citation type="submission" date="2017-05" db="EMBL/GenBank/DDBJ databases">
        <title>Complete and WGS of Bordetella genogroups.</title>
        <authorList>
            <person name="Spilker T."/>
            <person name="Lipuma J."/>
        </authorList>
    </citation>
    <scope>NUCLEOTIDE SEQUENCE [LARGE SCALE GENOMIC DNA]</scope>
    <source>
        <strain evidence="4 5">AU3139</strain>
    </source>
</reference>
<dbReference type="PROSITE" id="PS51371">
    <property type="entry name" value="CBS"/>
    <property type="match status" value="2"/>
</dbReference>
<organism evidence="4 5">
    <name type="scientific">Bordetella genomosp. 6</name>
    <dbReference type="NCBI Taxonomy" id="463024"/>
    <lineage>
        <taxon>Bacteria</taxon>
        <taxon>Pseudomonadati</taxon>
        <taxon>Pseudomonadota</taxon>
        <taxon>Betaproteobacteria</taxon>
        <taxon>Burkholderiales</taxon>
        <taxon>Alcaligenaceae</taxon>
        <taxon>Bordetella</taxon>
    </lineage>
</organism>
<comment type="caution">
    <text evidence="4">The sequence shown here is derived from an EMBL/GenBank/DDBJ whole genome shotgun (WGS) entry which is preliminary data.</text>
</comment>
<evidence type="ECO:0000256" key="2">
    <source>
        <dbReference type="PROSITE-ProRule" id="PRU00703"/>
    </source>
</evidence>
<dbReference type="Proteomes" id="UP000216524">
    <property type="component" value="Unassembled WGS sequence"/>
</dbReference>
<dbReference type="CDD" id="cd04622">
    <property type="entry name" value="CBS_pair_HRP1_like"/>
    <property type="match status" value="1"/>
</dbReference>
<keyword evidence="5" id="KW-1185">Reference proteome</keyword>
<dbReference type="PANTHER" id="PTHR43080:SF2">
    <property type="entry name" value="CBS DOMAIN-CONTAINING PROTEIN"/>
    <property type="match status" value="1"/>
</dbReference>
<dbReference type="InterPro" id="IPR046342">
    <property type="entry name" value="CBS_dom_sf"/>
</dbReference>
<dbReference type="InterPro" id="IPR051257">
    <property type="entry name" value="Diverse_CBS-Domain"/>
</dbReference>
<dbReference type="RefSeq" id="WP_033461812.1">
    <property type="nucleotide sequence ID" value="NZ_NEVV01000006.1"/>
</dbReference>
<sequence length="141" mass="15330">MKHLSQIMTKEPAYLTDQETVRRAAELMADLDVGELPICDGRRLVGVVTDRDITVRCTAKGVAPEKANVREAMSEHPVWCYEDDSVEDARSKMENNGIRRVIVVDRDKQLVGVVSLGDVAVKAGGGGDTLASVSQPARPAR</sequence>
<dbReference type="SMART" id="SM00116">
    <property type="entry name" value="CBS"/>
    <property type="match status" value="2"/>
</dbReference>
<gene>
    <name evidence="4" type="ORF">CAL23_18890</name>
</gene>
<evidence type="ECO:0000313" key="5">
    <source>
        <dbReference type="Proteomes" id="UP000216524"/>
    </source>
</evidence>
<dbReference type="PANTHER" id="PTHR43080">
    <property type="entry name" value="CBS DOMAIN-CONTAINING PROTEIN CBSX3, MITOCHONDRIAL"/>
    <property type="match status" value="1"/>
</dbReference>
<evidence type="ECO:0000259" key="3">
    <source>
        <dbReference type="PROSITE" id="PS51371"/>
    </source>
</evidence>
<protein>
    <submittedName>
        <fullName evidence="4">CBS domain-containing protein</fullName>
    </submittedName>
</protein>
<accession>A0ABX4F9K4</accession>
<name>A0ABX4F9K4_9BORD</name>
<dbReference type="Pfam" id="PF00571">
    <property type="entry name" value="CBS"/>
    <property type="match status" value="2"/>
</dbReference>
<evidence type="ECO:0000256" key="1">
    <source>
        <dbReference type="ARBA" id="ARBA00023122"/>
    </source>
</evidence>
<dbReference type="EMBL" id="NEVV01000006">
    <property type="protein sequence ID" value="OZI73237.1"/>
    <property type="molecule type" value="Genomic_DNA"/>
</dbReference>
<dbReference type="InterPro" id="IPR000644">
    <property type="entry name" value="CBS_dom"/>
</dbReference>
<feature type="domain" description="CBS" evidence="3">
    <location>
        <begin position="73"/>
        <end position="129"/>
    </location>
</feature>
<evidence type="ECO:0000313" key="4">
    <source>
        <dbReference type="EMBL" id="OZI73237.1"/>
    </source>
</evidence>
<dbReference type="SUPFAM" id="SSF54631">
    <property type="entry name" value="CBS-domain pair"/>
    <property type="match status" value="1"/>
</dbReference>
<dbReference type="Gene3D" id="3.10.580.10">
    <property type="entry name" value="CBS-domain"/>
    <property type="match status" value="1"/>
</dbReference>
<keyword evidence="1 2" id="KW-0129">CBS domain</keyword>